<evidence type="ECO:0000256" key="1">
    <source>
        <dbReference type="SAM" id="MobiDB-lite"/>
    </source>
</evidence>
<name>A0A9Q1F5N0_SYNKA</name>
<feature type="compositionally biased region" description="Basic and acidic residues" evidence="1">
    <location>
        <begin position="55"/>
        <end position="75"/>
    </location>
</feature>
<evidence type="ECO:0000313" key="2">
    <source>
        <dbReference type="EMBL" id="KAJ8351553.1"/>
    </source>
</evidence>
<dbReference type="Proteomes" id="UP001152622">
    <property type="component" value="Chromosome 8"/>
</dbReference>
<keyword evidence="3" id="KW-1185">Reference proteome</keyword>
<sequence length="106" mass="11744">MHIHTGDCLYCFTQVGGSCQPSAGPIRTQKPSCFLKLIKLGAVTRPCLSNDVGQEEWREGRTEPIKHQRIPREPSVRCSAATEPLLQMRSVTDSDPRTQSSLNHGL</sequence>
<comment type="caution">
    <text evidence="2">The sequence shown here is derived from an EMBL/GenBank/DDBJ whole genome shotgun (WGS) entry which is preliminary data.</text>
</comment>
<reference evidence="2" key="1">
    <citation type="journal article" date="2023" name="Science">
        <title>Genome structures resolve the early diversification of teleost fishes.</title>
        <authorList>
            <person name="Parey E."/>
            <person name="Louis A."/>
            <person name="Montfort J."/>
            <person name="Bouchez O."/>
            <person name="Roques C."/>
            <person name="Iampietro C."/>
            <person name="Lluch J."/>
            <person name="Castinel A."/>
            <person name="Donnadieu C."/>
            <person name="Desvignes T."/>
            <person name="Floi Bucao C."/>
            <person name="Jouanno E."/>
            <person name="Wen M."/>
            <person name="Mejri S."/>
            <person name="Dirks R."/>
            <person name="Jansen H."/>
            <person name="Henkel C."/>
            <person name="Chen W.J."/>
            <person name="Zahm M."/>
            <person name="Cabau C."/>
            <person name="Klopp C."/>
            <person name="Thompson A.W."/>
            <person name="Robinson-Rechavi M."/>
            <person name="Braasch I."/>
            <person name="Lecointre G."/>
            <person name="Bobe J."/>
            <person name="Postlethwait J.H."/>
            <person name="Berthelot C."/>
            <person name="Roest Crollius H."/>
            <person name="Guiguen Y."/>
        </authorList>
    </citation>
    <scope>NUCLEOTIDE SEQUENCE</scope>
    <source>
        <strain evidence="2">WJC10195</strain>
    </source>
</reference>
<organism evidence="2 3">
    <name type="scientific">Synaphobranchus kaupii</name>
    <name type="common">Kaup's arrowtooth eel</name>
    <dbReference type="NCBI Taxonomy" id="118154"/>
    <lineage>
        <taxon>Eukaryota</taxon>
        <taxon>Metazoa</taxon>
        <taxon>Chordata</taxon>
        <taxon>Craniata</taxon>
        <taxon>Vertebrata</taxon>
        <taxon>Euteleostomi</taxon>
        <taxon>Actinopterygii</taxon>
        <taxon>Neopterygii</taxon>
        <taxon>Teleostei</taxon>
        <taxon>Anguilliformes</taxon>
        <taxon>Synaphobranchidae</taxon>
        <taxon>Synaphobranchus</taxon>
    </lineage>
</organism>
<feature type="compositionally biased region" description="Polar residues" evidence="1">
    <location>
        <begin position="89"/>
        <end position="106"/>
    </location>
</feature>
<evidence type="ECO:0000313" key="3">
    <source>
        <dbReference type="Proteomes" id="UP001152622"/>
    </source>
</evidence>
<accession>A0A9Q1F5N0</accession>
<protein>
    <submittedName>
        <fullName evidence="2">Uncharacterized protein</fullName>
    </submittedName>
</protein>
<dbReference type="EMBL" id="JAINUF010000008">
    <property type="protein sequence ID" value="KAJ8351553.1"/>
    <property type="molecule type" value="Genomic_DNA"/>
</dbReference>
<feature type="region of interest" description="Disordered" evidence="1">
    <location>
        <begin position="52"/>
        <end position="106"/>
    </location>
</feature>
<gene>
    <name evidence="2" type="ORF">SKAU_G00230290</name>
</gene>
<proteinExistence type="predicted"/>
<dbReference type="AlphaFoldDB" id="A0A9Q1F5N0"/>